<dbReference type="Pfam" id="PF12833">
    <property type="entry name" value="HTH_18"/>
    <property type="match status" value="1"/>
</dbReference>
<dbReference type="PANTHER" id="PTHR47504:SF5">
    <property type="entry name" value="RIGHT ORIGIN-BINDING PROTEIN"/>
    <property type="match status" value="1"/>
</dbReference>
<evidence type="ECO:0000256" key="2">
    <source>
        <dbReference type="ARBA" id="ARBA00023125"/>
    </source>
</evidence>
<dbReference type="InterPro" id="IPR018490">
    <property type="entry name" value="cNMP-bd_dom_sf"/>
</dbReference>
<dbReference type="RefSeq" id="WP_057253420.1">
    <property type="nucleotide sequence ID" value="NZ_CZAO01000011.1"/>
</dbReference>
<name>A0A174RBS1_BACUN</name>
<keyword evidence="2" id="KW-0238">DNA-binding</keyword>
<dbReference type="InterPro" id="IPR018060">
    <property type="entry name" value="HTH_AraC"/>
</dbReference>
<evidence type="ECO:0000259" key="4">
    <source>
        <dbReference type="PROSITE" id="PS01124"/>
    </source>
</evidence>
<reference evidence="5 6" key="1">
    <citation type="submission" date="2015-09" db="EMBL/GenBank/DDBJ databases">
        <authorList>
            <consortium name="Pathogen Informatics"/>
        </authorList>
    </citation>
    <scope>NUCLEOTIDE SEQUENCE [LARGE SCALE GENOMIC DNA]</scope>
    <source>
        <strain evidence="5 6">2789STDY5834898</strain>
    </source>
</reference>
<dbReference type="InterPro" id="IPR050959">
    <property type="entry name" value="MarA-like"/>
</dbReference>
<dbReference type="EMBL" id="CZAO01000011">
    <property type="protein sequence ID" value="CUP82883.1"/>
    <property type="molecule type" value="Genomic_DNA"/>
</dbReference>
<feature type="domain" description="HTH araC/xylS-type" evidence="4">
    <location>
        <begin position="180"/>
        <end position="278"/>
    </location>
</feature>
<evidence type="ECO:0000256" key="1">
    <source>
        <dbReference type="ARBA" id="ARBA00023015"/>
    </source>
</evidence>
<gene>
    <name evidence="5" type="ORF">ERS852510_02436</name>
</gene>
<dbReference type="SMART" id="SM00342">
    <property type="entry name" value="HTH_ARAC"/>
    <property type="match status" value="1"/>
</dbReference>
<protein>
    <submittedName>
        <fullName evidence="5">Transcriptional regulator, AraC family</fullName>
    </submittedName>
</protein>
<proteinExistence type="predicted"/>
<dbReference type="Proteomes" id="UP000095766">
    <property type="component" value="Unassembled WGS sequence"/>
</dbReference>
<dbReference type="AlphaFoldDB" id="A0A174RBS1"/>
<sequence length="282" mass="32942">MEYPNRHNPPFCDENPIDCHFEVKSHPAGETVRNDDTNINYLIFCRSGHARISSTLFHDEILCAGEVIFVPRGSECNGVALSDVTLLVHKFNNTVCQHEKCILAYLYSHRHVRSKIYCCKLTVPESLQILISGIISYLTDETHDNDLWKLKHKELIWGFTRYYEPEELQSFFHPMTDEQVPFRNLVLTHYRKANNTEELAKLCGYGVHTFRRIFKNEFGVPVYHWLIQKRAEHIKYRLSMSYIPLLDIIDEFNFSSAQHFNSFCKQYLGDTPGNLRKDSSTS</sequence>
<keyword evidence="3" id="KW-0804">Transcription</keyword>
<dbReference type="PROSITE" id="PS01124">
    <property type="entry name" value="HTH_ARAC_FAMILY_2"/>
    <property type="match status" value="1"/>
</dbReference>
<accession>A0A174RBS1</accession>
<dbReference type="PANTHER" id="PTHR47504">
    <property type="entry name" value="RIGHT ORIGIN-BINDING PROTEIN"/>
    <property type="match status" value="1"/>
</dbReference>
<organism evidence="5 6">
    <name type="scientific">Bacteroides uniformis</name>
    <dbReference type="NCBI Taxonomy" id="820"/>
    <lineage>
        <taxon>Bacteria</taxon>
        <taxon>Pseudomonadati</taxon>
        <taxon>Bacteroidota</taxon>
        <taxon>Bacteroidia</taxon>
        <taxon>Bacteroidales</taxon>
        <taxon>Bacteroidaceae</taxon>
        <taxon>Bacteroides</taxon>
    </lineage>
</organism>
<dbReference type="InterPro" id="IPR009057">
    <property type="entry name" value="Homeodomain-like_sf"/>
</dbReference>
<dbReference type="Gene3D" id="1.10.10.60">
    <property type="entry name" value="Homeodomain-like"/>
    <property type="match status" value="1"/>
</dbReference>
<keyword evidence="1" id="KW-0805">Transcription regulation</keyword>
<evidence type="ECO:0000256" key="3">
    <source>
        <dbReference type="ARBA" id="ARBA00023163"/>
    </source>
</evidence>
<dbReference type="SUPFAM" id="SSF51206">
    <property type="entry name" value="cAMP-binding domain-like"/>
    <property type="match status" value="1"/>
</dbReference>
<evidence type="ECO:0000313" key="5">
    <source>
        <dbReference type="EMBL" id="CUP82883.1"/>
    </source>
</evidence>
<dbReference type="SUPFAM" id="SSF46689">
    <property type="entry name" value="Homeodomain-like"/>
    <property type="match status" value="2"/>
</dbReference>
<evidence type="ECO:0000313" key="6">
    <source>
        <dbReference type="Proteomes" id="UP000095766"/>
    </source>
</evidence>
<dbReference type="GO" id="GO:0043565">
    <property type="term" value="F:sequence-specific DNA binding"/>
    <property type="evidence" value="ECO:0007669"/>
    <property type="project" value="InterPro"/>
</dbReference>
<dbReference type="GO" id="GO:0003700">
    <property type="term" value="F:DNA-binding transcription factor activity"/>
    <property type="evidence" value="ECO:0007669"/>
    <property type="project" value="InterPro"/>
</dbReference>